<dbReference type="RefSeq" id="WP_139517586.1">
    <property type="nucleotide sequence ID" value="NZ_CP040896.1"/>
</dbReference>
<feature type="chain" id="PRO_5022824102" evidence="3">
    <location>
        <begin position="19"/>
        <end position="1117"/>
    </location>
</feature>
<dbReference type="Proteomes" id="UP000305398">
    <property type="component" value="Chromosome"/>
</dbReference>
<evidence type="ECO:0000259" key="4">
    <source>
        <dbReference type="Pfam" id="PF22666"/>
    </source>
</evidence>
<dbReference type="Gene3D" id="2.60.120.260">
    <property type="entry name" value="Galactose-binding domain-like"/>
    <property type="match status" value="2"/>
</dbReference>
<protein>
    <submittedName>
        <fullName evidence="5">Glycoside hydrolase</fullName>
    </submittedName>
</protein>
<dbReference type="InterPro" id="IPR008979">
    <property type="entry name" value="Galactose-bd-like_sf"/>
</dbReference>
<name>A0A5B8A6I0_9BACT</name>
<dbReference type="GO" id="GO:0005975">
    <property type="term" value="P:carbohydrate metabolic process"/>
    <property type="evidence" value="ECO:0007669"/>
    <property type="project" value="InterPro"/>
</dbReference>
<dbReference type="EMBL" id="CP040896">
    <property type="protein sequence ID" value="QDA62355.1"/>
    <property type="molecule type" value="Genomic_DNA"/>
</dbReference>
<feature type="domain" description="Beta-mannosidase-like galactose-binding" evidence="4">
    <location>
        <begin position="996"/>
        <end position="1072"/>
    </location>
</feature>
<dbReference type="NCBIfam" id="NF045579">
    <property type="entry name" value="rhamnoside_JR"/>
    <property type="match status" value="1"/>
</dbReference>
<evidence type="ECO:0000256" key="2">
    <source>
        <dbReference type="ARBA" id="ARBA00022801"/>
    </source>
</evidence>
<dbReference type="Pfam" id="PF22666">
    <property type="entry name" value="Glyco_hydro_2_N2"/>
    <property type="match status" value="1"/>
</dbReference>
<evidence type="ECO:0000256" key="3">
    <source>
        <dbReference type="SAM" id="SignalP"/>
    </source>
</evidence>
<reference evidence="5 6" key="1">
    <citation type="submission" date="2019-06" db="EMBL/GenBank/DDBJ databases">
        <authorList>
            <person name="Srinivasan S."/>
        </authorList>
    </citation>
    <scope>NUCLEOTIDE SEQUENCE [LARGE SCALE GENOMIC DNA]</scope>
    <source>
        <strain evidence="5 6">17J68-5</strain>
    </source>
</reference>
<gene>
    <name evidence="5" type="ORF">FHG12_20655</name>
</gene>
<dbReference type="OrthoDB" id="9761519at2"/>
<feature type="signal peptide" evidence="3">
    <location>
        <begin position="1"/>
        <end position="18"/>
    </location>
</feature>
<dbReference type="GO" id="GO:0004553">
    <property type="term" value="F:hydrolase activity, hydrolyzing O-glycosyl compounds"/>
    <property type="evidence" value="ECO:0007669"/>
    <property type="project" value="InterPro"/>
</dbReference>
<evidence type="ECO:0000313" key="6">
    <source>
        <dbReference type="Proteomes" id="UP000305398"/>
    </source>
</evidence>
<dbReference type="Pfam" id="PF17132">
    <property type="entry name" value="Glyco_hydro_106"/>
    <property type="match status" value="1"/>
</dbReference>
<keyword evidence="1 3" id="KW-0732">Signal</keyword>
<keyword evidence="6" id="KW-1185">Reference proteome</keyword>
<organism evidence="5 6">
    <name type="scientific">Hymenobacter jejuensis</name>
    <dbReference type="NCBI Taxonomy" id="2502781"/>
    <lineage>
        <taxon>Bacteria</taxon>
        <taxon>Pseudomonadati</taxon>
        <taxon>Bacteroidota</taxon>
        <taxon>Cytophagia</taxon>
        <taxon>Cytophagales</taxon>
        <taxon>Hymenobacteraceae</taxon>
        <taxon>Hymenobacter</taxon>
    </lineage>
</organism>
<evidence type="ECO:0000313" key="5">
    <source>
        <dbReference type="EMBL" id="QDA62355.1"/>
    </source>
</evidence>
<dbReference type="KEGG" id="hyj:FHG12_20655"/>
<dbReference type="PANTHER" id="PTHR43817:SF1">
    <property type="entry name" value="HYDROLASE, FAMILY 43, PUTATIVE (AFU_ORTHOLOGUE AFUA_3G01660)-RELATED"/>
    <property type="match status" value="1"/>
</dbReference>
<keyword evidence="2 5" id="KW-0378">Hydrolase</keyword>
<dbReference type="SUPFAM" id="SSF49785">
    <property type="entry name" value="Galactose-binding domain-like"/>
    <property type="match status" value="2"/>
</dbReference>
<evidence type="ECO:0000256" key="1">
    <source>
        <dbReference type="ARBA" id="ARBA00022729"/>
    </source>
</evidence>
<dbReference type="PANTHER" id="PTHR43817">
    <property type="entry name" value="GLYCOSYL HYDROLASE"/>
    <property type="match status" value="1"/>
</dbReference>
<proteinExistence type="predicted"/>
<sequence>MKYSYTALCLLLSTAIQAQTPAEWQAAFQAPPQSAKPRVWWHWMNGNVTKEGITKDLEWMQRVGIGGMQQFEANLGTPRLVKTPVVYGSEVWKDALHHTAAEAKRLGLEWTLSAAGGWSETGGPMVSPAEAMKKVVWSETRVTGGQLFRGKLSAPPAVAGPMQDAALVDPQAGPDAPKPPSFYKDFSVVAYRLPATDVPMRERKPTLTASDGKANLTSLTDGRLSTSTIVKVAPGTNTAWVQLEFAQPFRAEAVTVGAHLLGGFNPVPASGQVMASNDGKNFWPLTTLPGAVHRPAPQLTYSFPATTARFFRVELRPVAKDIYDISAGLNAVLGNTKPPTEYAISEIEVLAGARVNRWEDQAAFGLMYEYQSVPTALTTSAVPLGQVIDLTSRMRPDGSLDWQVPAGRWAILRMGYSLTGITNHPAPPELTGLEVDKFSKAHVTSYLENYLAPYLKAVGDQPGPQYLLLDSWEAGVQNWTDQMLREFNARNGYSATPFLPVLAGRVVGSAEVSDRFLWDWRRTISDLLADNHYTTIAELAHKKGIKLYAEAPGAALGTLGDGLKSKGRVDIPMAEFWTENPGGFRAEHQADVLEAASAAHIYGKPIIATESFTDVSRPYGPPAYLKYMADHYLGLGVNRFVIHTSVHQPLDSLKPGITLAIFGQNYTRQNTWAEQAVAWNAYLARCSYLLQQGQFVGDVAYFIGEDAPTAAPFWQAQRPAVPEGYKFDYVNAEVLATAKVENGRLVLGSGMSYRVLVLPDRLTKTTLPLLQKLQELVAAGLVVSGPKPVASPGLAGYPAVDTQVRTLATELWGGTDGQANLLNTYGLGRVYWGKPLADVLMALQTPEDLAYSKPHLNTTLSWIHRQDQGQHVYFVANQQYQPENLDVRFRVTGLVPELWHPDTGLREPVSYQIADGFTTVPLRLEPYGSVFVVFRQAATASSAAVPYAVPTPVQTLAGNWQVSFPKLFNNTTLWRPAALQSWTASGDSTLRYFSGTATYQHEFKVAKKALGGKLLLDLGEVKEIAEVSLNGQPLGILWKAPFVVDISPAVKAGTNKLEVKVTNLWTNRHAGDARLPVGQRATFATNAIFGNVLPVPPPLPSGLLGPVVILKQERRIQ</sequence>
<dbReference type="AlphaFoldDB" id="A0A5B8A6I0"/>
<dbReference type="InterPro" id="IPR054593">
    <property type="entry name" value="Beta-mannosidase-like_N2"/>
</dbReference>
<accession>A0A5B8A6I0</accession>